<evidence type="ECO:0000256" key="7">
    <source>
        <dbReference type="ARBA" id="ARBA00023136"/>
    </source>
</evidence>
<evidence type="ECO:0000256" key="2">
    <source>
        <dbReference type="ARBA" id="ARBA00010581"/>
    </source>
</evidence>
<dbReference type="SUPFAM" id="SSF81452">
    <property type="entry name" value="Cytochrome c oxidase subunit III-like"/>
    <property type="match status" value="1"/>
</dbReference>
<dbReference type="AlphaFoldDB" id="A0A2A5WXY7"/>
<dbReference type="GO" id="GO:0019646">
    <property type="term" value="P:aerobic electron transport chain"/>
    <property type="evidence" value="ECO:0007669"/>
    <property type="project" value="InterPro"/>
</dbReference>
<evidence type="ECO:0000313" key="13">
    <source>
        <dbReference type="Proteomes" id="UP000219327"/>
    </source>
</evidence>
<evidence type="ECO:0000256" key="4">
    <source>
        <dbReference type="ARBA" id="ARBA00022692"/>
    </source>
</evidence>
<dbReference type="InterPro" id="IPR000298">
    <property type="entry name" value="Cyt_c_oxidase-like_su3"/>
</dbReference>
<feature type="transmembrane region" description="Helical" evidence="10">
    <location>
        <begin position="87"/>
        <end position="112"/>
    </location>
</feature>
<protein>
    <recommendedName>
        <fullName evidence="3">cytochrome-c oxidase</fullName>
        <ecNumber evidence="3">7.1.1.9</ecNumber>
    </recommendedName>
    <alternativeName>
        <fullName evidence="8">Cytochrome aa3 subunit 3</fullName>
    </alternativeName>
    <alternativeName>
        <fullName evidence="9">Cytochrome c oxidase polypeptide III</fullName>
    </alternativeName>
</protein>
<organism evidence="12 13">
    <name type="scientific">OM182 bacterium MED-G24</name>
    <dbReference type="NCBI Taxonomy" id="1986255"/>
    <lineage>
        <taxon>Bacteria</taxon>
        <taxon>Pseudomonadati</taxon>
        <taxon>Pseudomonadota</taxon>
        <taxon>Gammaproteobacteria</taxon>
        <taxon>OMG group</taxon>
        <taxon>OM182 clade</taxon>
    </lineage>
</organism>
<evidence type="ECO:0000259" key="11">
    <source>
        <dbReference type="PROSITE" id="PS50253"/>
    </source>
</evidence>
<dbReference type="PANTHER" id="PTHR11403">
    <property type="entry name" value="CYTOCHROME C OXIDASE SUBUNIT III"/>
    <property type="match status" value="1"/>
</dbReference>
<dbReference type="GO" id="GO:0016020">
    <property type="term" value="C:membrane"/>
    <property type="evidence" value="ECO:0007669"/>
    <property type="project" value="UniProtKB-SubCell"/>
</dbReference>
<dbReference type="PANTHER" id="PTHR11403:SF7">
    <property type="entry name" value="CYTOCHROME C OXIDASE SUBUNIT 3"/>
    <property type="match status" value="1"/>
</dbReference>
<dbReference type="Proteomes" id="UP000219327">
    <property type="component" value="Unassembled WGS sequence"/>
</dbReference>
<evidence type="ECO:0000256" key="5">
    <source>
        <dbReference type="ARBA" id="ARBA00022967"/>
    </source>
</evidence>
<feature type="transmembrane region" description="Helical" evidence="10">
    <location>
        <begin position="17"/>
        <end position="36"/>
    </location>
</feature>
<evidence type="ECO:0000256" key="6">
    <source>
        <dbReference type="ARBA" id="ARBA00022989"/>
    </source>
</evidence>
<evidence type="ECO:0000256" key="3">
    <source>
        <dbReference type="ARBA" id="ARBA00012949"/>
    </source>
</evidence>
<keyword evidence="6 10" id="KW-1133">Transmembrane helix</keyword>
<feature type="transmembrane region" description="Helical" evidence="10">
    <location>
        <begin position="193"/>
        <end position="213"/>
    </location>
</feature>
<proteinExistence type="inferred from homology"/>
<dbReference type="InterPro" id="IPR035973">
    <property type="entry name" value="Cyt_c_oxidase_su3-like_sf"/>
</dbReference>
<dbReference type="InterPro" id="IPR013833">
    <property type="entry name" value="Cyt_c_oxidase_su3_a-hlx"/>
</dbReference>
<evidence type="ECO:0000256" key="1">
    <source>
        <dbReference type="ARBA" id="ARBA00004141"/>
    </source>
</evidence>
<evidence type="ECO:0000313" key="12">
    <source>
        <dbReference type="EMBL" id="PDH41123.1"/>
    </source>
</evidence>
<evidence type="ECO:0000256" key="8">
    <source>
        <dbReference type="ARBA" id="ARBA00031400"/>
    </source>
</evidence>
<name>A0A2A5WXY7_9GAMM</name>
<dbReference type="InterPro" id="IPR033945">
    <property type="entry name" value="Cyt_c_oxase_su3_dom"/>
</dbReference>
<dbReference type="CDD" id="cd01665">
    <property type="entry name" value="Cyt_c_Oxidase_III"/>
    <property type="match status" value="1"/>
</dbReference>
<dbReference type="EC" id="7.1.1.9" evidence="3"/>
<dbReference type="EMBL" id="NTKD01000006">
    <property type="protein sequence ID" value="PDH41123.1"/>
    <property type="molecule type" value="Genomic_DNA"/>
</dbReference>
<gene>
    <name evidence="12" type="ORF">CNE99_02275</name>
</gene>
<evidence type="ECO:0000256" key="9">
    <source>
        <dbReference type="ARBA" id="ARBA00031625"/>
    </source>
</evidence>
<feature type="transmembrane region" description="Helical" evidence="10">
    <location>
        <begin position="233"/>
        <end position="257"/>
    </location>
</feature>
<feature type="transmembrane region" description="Helical" evidence="10">
    <location>
        <begin position="278"/>
        <end position="298"/>
    </location>
</feature>
<dbReference type="Pfam" id="PF00510">
    <property type="entry name" value="COX3"/>
    <property type="match status" value="1"/>
</dbReference>
<dbReference type="GO" id="GO:0004129">
    <property type="term" value="F:cytochrome-c oxidase activity"/>
    <property type="evidence" value="ECO:0007669"/>
    <property type="project" value="UniProtKB-EC"/>
</dbReference>
<comment type="similarity">
    <text evidence="2">Belongs to the cytochrome c oxidase subunit 3 family.</text>
</comment>
<comment type="caution">
    <text evidence="12">The sequence shown here is derived from an EMBL/GenBank/DDBJ whole genome shotgun (WGS) entry which is preliminary data.</text>
</comment>
<accession>A0A2A5WXY7</accession>
<keyword evidence="5" id="KW-1278">Translocase</keyword>
<dbReference type="Gene3D" id="1.20.120.80">
    <property type="entry name" value="Cytochrome c oxidase, subunit III, four-helix bundle"/>
    <property type="match status" value="1"/>
</dbReference>
<feature type="transmembrane region" description="Helical" evidence="10">
    <location>
        <begin position="161"/>
        <end position="181"/>
    </location>
</feature>
<dbReference type="PROSITE" id="PS50253">
    <property type="entry name" value="COX3"/>
    <property type="match status" value="1"/>
</dbReference>
<keyword evidence="7 10" id="KW-0472">Membrane</keyword>
<evidence type="ECO:0000256" key="10">
    <source>
        <dbReference type="SAM" id="Phobius"/>
    </source>
</evidence>
<dbReference type="Gene3D" id="1.10.287.70">
    <property type="match status" value="1"/>
</dbReference>
<keyword evidence="4 10" id="KW-0812">Transmembrane</keyword>
<comment type="subcellular location">
    <subcellularLocation>
        <location evidence="1">Membrane</location>
        <topology evidence="1">Multi-pass membrane protein</topology>
    </subcellularLocation>
</comment>
<feature type="transmembrane region" description="Helical" evidence="10">
    <location>
        <begin position="48"/>
        <end position="67"/>
    </location>
</feature>
<reference evidence="12 13" key="1">
    <citation type="submission" date="2017-08" db="EMBL/GenBank/DDBJ databases">
        <title>Fine stratification of microbial communities through a metagenomic profile of the photic zone.</title>
        <authorList>
            <person name="Haro-Moreno J.M."/>
            <person name="Lopez-Perez M."/>
            <person name="De La Torre J."/>
            <person name="Picazo A."/>
            <person name="Camacho A."/>
            <person name="Rodriguez-Valera F."/>
        </authorList>
    </citation>
    <scope>NUCLEOTIDE SEQUENCE [LARGE SCALE GENOMIC DNA]</scope>
    <source>
        <strain evidence="12">MED-G24</strain>
    </source>
</reference>
<sequence>MSEQSYEAYYVPHNSKLPIFASLGIFLTVFGIGNILNDMSAGTEHSAGMWVLLVGGLVLGFTLFYWFGTVIEENHQKLYSDQMNRSYVWAMGWFIFSEVMFFMAFFGALFYVRFWVVGWLGGEGDRGPSELLWPGFTPEWPMMSNPETDKFVGPAEVIPSLQLPLLNTALLITSSFTVTIAHHAIKEGNRKKLINWLAATIALGLIFLVVQGYEYYHAYADLGLTLASGIYGTTFFMLTGFHGAHVTLGTFMLIVMLGRALKGHFEADDCFGFEAASWYWHFVDVVWVGLFIFVYLLGGGPTGF</sequence>
<feature type="domain" description="Heme-copper oxidase subunit III family profile" evidence="11">
    <location>
        <begin position="5"/>
        <end position="299"/>
    </location>
</feature>
<dbReference type="InterPro" id="IPR024791">
    <property type="entry name" value="Cyt_c/ubiquinol_Oxase_su3"/>
</dbReference>
<dbReference type="FunFam" id="1.20.120.80:FF:000003">
    <property type="entry name" value="Cytochrome c oxidase subunit 3"/>
    <property type="match status" value="1"/>
</dbReference>